<dbReference type="GO" id="GO:0050660">
    <property type="term" value="F:flavin adenine dinucleotide binding"/>
    <property type="evidence" value="ECO:0007669"/>
    <property type="project" value="InterPro"/>
</dbReference>
<keyword evidence="2" id="KW-0813">Transport</keyword>
<dbReference type="GO" id="GO:0009055">
    <property type="term" value="F:electron transfer activity"/>
    <property type="evidence" value="ECO:0007669"/>
    <property type="project" value="InterPro"/>
</dbReference>
<sequence length="71" mass="7289">MNLVIAEHDNEILKSATLNAIGAAQRIGGETHVLVAGFDARSVAEQAAKVGGVSKVLLADAPHLSSQLAEN</sequence>
<dbReference type="Proteomes" id="UP001055111">
    <property type="component" value="Unassembled WGS sequence"/>
</dbReference>
<dbReference type="Gene3D" id="3.40.50.620">
    <property type="entry name" value="HUPs"/>
    <property type="match status" value="1"/>
</dbReference>
<evidence type="ECO:0000256" key="1">
    <source>
        <dbReference type="ARBA" id="ARBA00005817"/>
    </source>
</evidence>
<evidence type="ECO:0000259" key="3">
    <source>
        <dbReference type="Pfam" id="PF01012"/>
    </source>
</evidence>
<dbReference type="PANTHER" id="PTHR43153:SF1">
    <property type="entry name" value="ELECTRON TRANSFER FLAVOPROTEIN SUBUNIT ALPHA, MITOCHONDRIAL"/>
    <property type="match status" value="1"/>
</dbReference>
<accession>A0AA37IIM7</accession>
<proteinExistence type="inferred from homology"/>
<gene>
    <name evidence="4" type="ORF">CBA19CS42_32600</name>
</gene>
<comment type="similarity">
    <text evidence="1">Belongs to the ETF alpha-subunit/FixB family.</text>
</comment>
<evidence type="ECO:0000313" key="5">
    <source>
        <dbReference type="Proteomes" id="UP001055111"/>
    </source>
</evidence>
<dbReference type="InterPro" id="IPR001308">
    <property type="entry name" value="ETF_a/FixB"/>
</dbReference>
<dbReference type="SUPFAM" id="SSF52402">
    <property type="entry name" value="Adenine nucleotide alpha hydrolases-like"/>
    <property type="match status" value="1"/>
</dbReference>
<dbReference type="AlphaFoldDB" id="A0AA37IIM7"/>
<evidence type="ECO:0000256" key="2">
    <source>
        <dbReference type="ARBA" id="ARBA00022982"/>
    </source>
</evidence>
<feature type="domain" description="Electron transfer flavoprotein alpha/beta-subunit N-terminal" evidence="3">
    <location>
        <begin position="3"/>
        <end position="70"/>
    </location>
</feature>
<dbReference type="GO" id="GO:0033539">
    <property type="term" value="P:fatty acid beta-oxidation using acyl-CoA dehydrogenase"/>
    <property type="evidence" value="ECO:0007669"/>
    <property type="project" value="TreeGrafter"/>
</dbReference>
<dbReference type="InterPro" id="IPR014729">
    <property type="entry name" value="Rossmann-like_a/b/a_fold"/>
</dbReference>
<name>A0AA37IIM7_9BURK</name>
<dbReference type="InterPro" id="IPR014730">
    <property type="entry name" value="ETF_a/b_N"/>
</dbReference>
<dbReference type="PANTHER" id="PTHR43153">
    <property type="entry name" value="ELECTRON TRANSFER FLAVOPROTEIN ALPHA"/>
    <property type="match status" value="1"/>
</dbReference>
<reference evidence="4" key="1">
    <citation type="submission" date="2022-09" db="EMBL/GenBank/DDBJ databases">
        <title>Isolation and characterization of 3-chlorobenzoate degrading bacteria from soils in Shizuoka.</title>
        <authorList>
            <person name="Ifat A."/>
            <person name="Ogawa N."/>
            <person name="Kimbara K."/>
            <person name="Moriuchi R."/>
            <person name="Dohra H."/>
            <person name="Shintani M."/>
        </authorList>
    </citation>
    <scope>NUCLEOTIDE SEQUENCE</scope>
    <source>
        <strain evidence="4">19CS4-2</strain>
    </source>
</reference>
<comment type="caution">
    <text evidence="4">The sequence shown here is derived from an EMBL/GenBank/DDBJ whole genome shotgun (WGS) entry which is preliminary data.</text>
</comment>
<dbReference type="EMBL" id="BPUS01000022">
    <property type="protein sequence ID" value="GJH29358.1"/>
    <property type="molecule type" value="Genomic_DNA"/>
</dbReference>
<organism evidence="4 5">
    <name type="scientific">Caballeronia novacaledonica</name>
    <dbReference type="NCBI Taxonomy" id="1544861"/>
    <lineage>
        <taxon>Bacteria</taxon>
        <taxon>Pseudomonadati</taxon>
        <taxon>Pseudomonadota</taxon>
        <taxon>Betaproteobacteria</taxon>
        <taxon>Burkholderiales</taxon>
        <taxon>Burkholderiaceae</taxon>
        <taxon>Caballeronia</taxon>
    </lineage>
</organism>
<evidence type="ECO:0000313" key="4">
    <source>
        <dbReference type="EMBL" id="GJH29358.1"/>
    </source>
</evidence>
<keyword evidence="2" id="KW-0249">Electron transport</keyword>
<dbReference type="Pfam" id="PF01012">
    <property type="entry name" value="ETF"/>
    <property type="match status" value="1"/>
</dbReference>
<protein>
    <recommendedName>
        <fullName evidence="3">Electron transfer flavoprotein alpha/beta-subunit N-terminal domain-containing protein</fullName>
    </recommendedName>
</protein>